<sequence length="210" mass="25728">MEEKKFVFKRSFSDGAIRELILNENFLKFADKDFENPYTIFEKNEIKDYRFGIRWIRFELTYGREYQIYIRNVENQVIKLSFKSYFGRKKQELHNLYVDVLDDLWERYFSNIVDELLKKYENNEEFSIADVYFKKEGIELNISGIFNQKRVEIVWENIRTKAYHTYFSIYSTENPAELNRGYNYKEDWNTNVLYSVLRTILKRKGIKKHK</sequence>
<organism evidence="1 2">
    <name type="scientific">Flavobacterium laiguense</name>
    <dbReference type="NCBI Taxonomy" id="2169409"/>
    <lineage>
        <taxon>Bacteria</taxon>
        <taxon>Pseudomonadati</taxon>
        <taxon>Bacteroidota</taxon>
        <taxon>Flavobacteriia</taxon>
        <taxon>Flavobacteriales</taxon>
        <taxon>Flavobacteriaceae</taxon>
        <taxon>Flavobacterium</taxon>
    </lineage>
</organism>
<reference evidence="1 2" key="1">
    <citation type="submission" date="2018-04" db="EMBL/GenBank/DDBJ databases">
        <title>Flavobacterium sp. nov., isolated from glacier ice.</title>
        <authorList>
            <person name="Liu Q."/>
            <person name="Xin Y.-H."/>
        </authorList>
    </citation>
    <scope>NUCLEOTIDE SEQUENCE [LARGE SCALE GENOMIC DNA]</scope>
    <source>
        <strain evidence="1 2">LB2P30</strain>
    </source>
</reference>
<dbReference type="Proteomes" id="UP000245618">
    <property type="component" value="Unassembled WGS sequence"/>
</dbReference>
<dbReference type="AlphaFoldDB" id="A0A2U1JJG3"/>
<comment type="caution">
    <text evidence="1">The sequence shown here is derived from an EMBL/GenBank/DDBJ whole genome shotgun (WGS) entry which is preliminary data.</text>
</comment>
<protein>
    <submittedName>
        <fullName evidence="1">Uncharacterized protein</fullName>
    </submittedName>
</protein>
<dbReference type="RefSeq" id="WP_116764805.1">
    <property type="nucleotide sequence ID" value="NZ_QCZH01000040.1"/>
</dbReference>
<name>A0A2U1JJG3_9FLAO</name>
<dbReference type="OrthoDB" id="757707at2"/>
<accession>A0A2U1JJG3</accession>
<gene>
    <name evidence="1" type="ORF">DB891_17175</name>
</gene>
<evidence type="ECO:0000313" key="1">
    <source>
        <dbReference type="EMBL" id="PWA05277.1"/>
    </source>
</evidence>
<keyword evidence="2" id="KW-1185">Reference proteome</keyword>
<dbReference type="EMBL" id="QCZH01000040">
    <property type="protein sequence ID" value="PWA05277.1"/>
    <property type="molecule type" value="Genomic_DNA"/>
</dbReference>
<proteinExistence type="predicted"/>
<evidence type="ECO:0000313" key="2">
    <source>
        <dbReference type="Proteomes" id="UP000245618"/>
    </source>
</evidence>